<dbReference type="AlphaFoldDB" id="A0A0F5IDI6"/>
<organism evidence="1 2">
    <name type="scientific">Bacillus thermotolerans</name>
    <name type="common">Quasibacillus thermotolerans</name>
    <dbReference type="NCBI Taxonomy" id="1221996"/>
    <lineage>
        <taxon>Bacteria</taxon>
        <taxon>Bacillati</taxon>
        <taxon>Bacillota</taxon>
        <taxon>Bacilli</taxon>
        <taxon>Bacillales</taxon>
        <taxon>Bacillaceae</taxon>
        <taxon>Bacillus</taxon>
    </lineage>
</organism>
<dbReference type="EMBL" id="JWIR02000002">
    <property type="protein sequence ID" value="KKB43518.1"/>
    <property type="molecule type" value="Genomic_DNA"/>
</dbReference>
<protein>
    <recommendedName>
        <fullName evidence="3">NERD domain-containing protein</fullName>
    </recommendedName>
</protein>
<dbReference type="OrthoDB" id="2433183at2"/>
<comment type="caution">
    <text evidence="1">The sequence shown here is derived from an EMBL/GenBank/DDBJ whole genome shotgun (WGS) entry which is preliminary data.</text>
</comment>
<sequence>MAQLVKLQDYVSRYEKDIYQYPSRFVRLKNIQWKSMRRDWERYQGRKVLRQELIEEIETGQGPVTLAGRLKSWFFRHKEEEWPDEFAVNEAFLGVNEVAAAETIDDLRRFFLSELFAFQMKWASSTSQETSYVDRKYFYDELLKLLLQGLPDSFLLMYKPVMQLKSAPVELELILLTPTEVWCLTFLEKEDQSVFIGSRDRFWIKRNGEKSSRVLSPLLTISRAEAVLKAVFQQAELDFPIKKAVISRNGFIDYPEAPASLEVIDSRRFLPWFQRLQGTPSPLKTAQLRAAKALLQSTQTTSTIRPEWERHEGSWLYHTIKEEEEE</sequence>
<gene>
    <name evidence="1" type="ORF">QY95_00600</name>
</gene>
<keyword evidence="2" id="KW-1185">Reference proteome</keyword>
<dbReference type="STRING" id="1221996.QY95_00600"/>
<dbReference type="Proteomes" id="UP000031563">
    <property type="component" value="Unassembled WGS sequence"/>
</dbReference>
<dbReference type="RefSeq" id="WP_040048186.1">
    <property type="nucleotide sequence ID" value="NZ_JWIR02000002.1"/>
</dbReference>
<reference evidence="1" key="1">
    <citation type="submission" date="2015-02" db="EMBL/GenBank/DDBJ databases">
        <title>Genome Assembly of Bacillaceae bacterium MTCC 8252.</title>
        <authorList>
            <person name="Verma A."/>
            <person name="Khatri I."/>
            <person name="Mual P."/>
            <person name="Subramanian S."/>
            <person name="Krishnamurthi S."/>
        </authorList>
    </citation>
    <scope>NUCLEOTIDE SEQUENCE [LARGE SCALE GENOMIC DNA]</scope>
    <source>
        <strain evidence="1">MTCC 8252</strain>
    </source>
</reference>
<evidence type="ECO:0000313" key="1">
    <source>
        <dbReference type="EMBL" id="KKB43518.1"/>
    </source>
</evidence>
<evidence type="ECO:0008006" key="3">
    <source>
        <dbReference type="Google" id="ProtNLM"/>
    </source>
</evidence>
<accession>A0A0F5IDI6</accession>
<proteinExistence type="predicted"/>
<name>A0A0F5IDI6_BACTR</name>
<evidence type="ECO:0000313" key="2">
    <source>
        <dbReference type="Proteomes" id="UP000031563"/>
    </source>
</evidence>